<keyword evidence="3" id="KW-1185">Reference proteome</keyword>
<organism evidence="2 3">
    <name type="scientific">Candidatus Francisella endociliophora</name>
    <dbReference type="NCBI Taxonomy" id="653937"/>
    <lineage>
        <taxon>Bacteria</taxon>
        <taxon>Pseudomonadati</taxon>
        <taxon>Pseudomonadota</taxon>
        <taxon>Gammaproteobacteria</taxon>
        <taxon>Thiotrichales</taxon>
        <taxon>Francisellaceae</taxon>
        <taxon>Francisella</taxon>
    </lineage>
</organism>
<evidence type="ECO:0000313" key="2">
    <source>
        <dbReference type="EMBL" id="AIT09884.1"/>
    </source>
</evidence>
<keyword evidence="1" id="KW-1133">Transmembrane helix</keyword>
<evidence type="ECO:0000313" key="3">
    <source>
        <dbReference type="Proteomes" id="UP000029672"/>
    </source>
</evidence>
<keyword evidence="1" id="KW-0812">Transmembrane</keyword>
<dbReference type="AlphaFoldDB" id="A0A097EQN6"/>
<dbReference type="STRING" id="1547445.LO80_07810"/>
<name>A0A097EQN6_9GAMM</name>
<feature type="transmembrane region" description="Helical" evidence="1">
    <location>
        <begin position="12"/>
        <end position="33"/>
    </location>
</feature>
<dbReference type="HOGENOM" id="CLU_031780_0_0_6"/>
<gene>
    <name evidence="2" type="ORF">LO80_07810</name>
</gene>
<reference evidence="2 3" key="1">
    <citation type="submission" date="2014-10" db="EMBL/GenBank/DDBJ databases">
        <title>Whole genome sequence of Francisella endociliophora strain FSC1006, isolated from a laboratory culture of the marine ciliate Euplotes raikovi.</title>
        <authorList>
            <person name="Granberg M."/>
            <person name="Backman S."/>
            <person name="Lundmark E."/>
            <person name="Nilsson E."/>
            <person name="Karlsson E."/>
            <person name="Thelaus J."/>
            <person name="Ohrman C."/>
            <person name="Larkeryd A."/>
            <person name="Stenberg P."/>
        </authorList>
    </citation>
    <scope>NUCLEOTIDE SEQUENCE [LARGE SCALE GENOMIC DNA]</scope>
    <source>
        <strain evidence="2 3">FSC1006</strain>
    </source>
</reference>
<sequence>MRSLIRAKGSSLVSAMIFGFVVLVTVSGLVYIVRYNLLSIKGLAGQEAIMTAEQQYIQSIVEKGSIRLGKNKLGNYDFENILQSRQPIFSNKNVDVSLYNAEPSAITSDIIHKLIFRKNLKITKDIIFKNLPKHSMINYYSEFVPINVPYIDINRMNDIEKYYHLNDKGNISDSKNGFIGYIEKEYSWLLVSVNNRARVISLRNLDISDNYEVKIGWHLVKGHWQMLMAIYDKHHLYIYRTQLNDLLNNFDKAILNLSTAVKTFDSSTNIVAVDWHYTKDNTEPNLAVLSTYYDEDDKASVRFMDFTYNKFKNTYDEVLKDTINGLGEINDSNVFIEALDPYYILAKSPLYVFAGDRMIVYNIAKDQRLKKEVINLNHVVENKPVIVKKDDYSYYVLVFANDRYYQYTYTKNTDVINVSEPVIYPDQKIQNIVIKYGLKFIVTKKHIYIDDFKNQQLAEVSI</sequence>
<keyword evidence="1" id="KW-0472">Membrane</keyword>
<dbReference type="KEGG" id="frf:LO80_07810"/>
<evidence type="ECO:0000256" key="1">
    <source>
        <dbReference type="SAM" id="Phobius"/>
    </source>
</evidence>
<accession>A0A097EQN6</accession>
<proteinExistence type="predicted"/>
<dbReference type="Proteomes" id="UP000029672">
    <property type="component" value="Chromosome"/>
</dbReference>
<protein>
    <submittedName>
        <fullName evidence="2">Uncharacterized protein</fullName>
    </submittedName>
</protein>
<dbReference type="EMBL" id="CP009574">
    <property type="protein sequence ID" value="AIT09884.1"/>
    <property type="molecule type" value="Genomic_DNA"/>
</dbReference>